<dbReference type="SUPFAM" id="SSF47413">
    <property type="entry name" value="lambda repressor-like DNA-binding domains"/>
    <property type="match status" value="1"/>
</dbReference>
<dbReference type="SMART" id="SM00530">
    <property type="entry name" value="HTH_XRE"/>
    <property type="match status" value="1"/>
</dbReference>
<name>A0A918T871_9ACTN</name>
<dbReference type="PROSITE" id="PS50943">
    <property type="entry name" value="HTH_CROC1"/>
    <property type="match status" value="1"/>
</dbReference>
<dbReference type="GO" id="GO:0003677">
    <property type="term" value="F:DNA binding"/>
    <property type="evidence" value="ECO:0007669"/>
    <property type="project" value="InterPro"/>
</dbReference>
<dbReference type="InterPro" id="IPR043917">
    <property type="entry name" value="DUF5753"/>
</dbReference>
<dbReference type="Pfam" id="PF13560">
    <property type="entry name" value="HTH_31"/>
    <property type="match status" value="1"/>
</dbReference>
<dbReference type="Proteomes" id="UP000644020">
    <property type="component" value="Unassembled WGS sequence"/>
</dbReference>
<gene>
    <name evidence="2" type="ORF">GCM10010305_55490</name>
</gene>
<dbReference type="Gene3D" id="1.10.260.40">
    <property type="entry name" value="lambda repressor-like DNA-binding domains"/>
    <property type="match status" value="1"/>
</dbReference>
<evidence type="ECO:0000313" key="2">
    <source>
        <dbReference type="EMBL" id="GHB05189.1"/>
    </source>
</evidence>
<dbReference type="EMBL" id="BMUL01000019">
    <property type="protein sequence ID" value="GHB05189.1"/>
    <property type="molecule type" value="Genomic_DNA"/>
</dbReference>
<evidence type="ECO:0000313" key="3">
    <source>
        <dbReference type="Proteomes" id="UP000644020"/>
    </source>
</evidence>
<accession>A0A918T871</accession>
<comment type="caution">
    <text evidence="2">The sequence shown here is derived from an EMBL/GenBank/DDBJ whole genome shotgun (WGS) entry which is preliminary data.</text>
</comment>
<organism evidence="2 3">
    <name type="scientific">Streptomyces termitum</name>
    <dbReference type="NCBI Taxonomy" id="67368"/>
    <lineage>
        <taxon>Bacteria</taxon>
        <taxon>Bacillati</taxon>
        <taxon>Actinomycetota</taxon>
        <taxon>Actinomycetes</taxon>
        <taxon>Kitasatosporales</taxon>
        <taxon>Streptomycetaceae</taxon>
        <taxon>Streptomyces</taxon>
    </lineage>
</organism>
<sequence length="276" mass="31021">MANIKELDPSSSPRAAYGALLRKHRDEQGFSQGQLGRRMGYSSTHVSSVETARKMPTLHFSRMADTALGTGEKFQNEWRKLRFGILLEDFPDFVQHEGKAVEIRLYEIGIIPGLVQTPEYARCLADSAARRGSITSRQADDRVVVVEDRQKALMRPKPPVMLVVMDESCIRREVGGPEIMGAQLDRLLEFADQPNTVLQIAPFSIGERRTFNLPVTLLTLPDLSVLAYGESQIRGYLERETASVLDLLRDYHQLQAEALPHAASVDLIREVRKAHQ</sequence>
<reference evidence="2" key="1">
    <citation type="journal article" date="2014" name="Int. J. Syst. Evol. Microbiol.">
        <title>Complete genome sequence of Corynebacterium casei LMG S-19264T (=DSM 44701T), isolated from a smear-ripened cheese.</title>
        <authorList>
            <consortium name="US DOE Joint Genome Institute (JGI-PGF)"/>
            <person name="Walter F."/>
            <person name="Albersmeier A."/>
            <person name="Kalinowski J."/>
            <person name="Ruckert C."/>
        </authorList>
    </citation>
    <scope>NUCLEOTIDE SEQUENCE</scope>
    <source>
        <strain evidence="2">JCM 4518</strain>
    </source>
</reference>
<reference evidence="2" key="2">
    <citation type="submission" date="2020-09" db="EMBL/GenBank/DDBJ databases">
        <authorList>
            <person name="Sun Q."/>
            <person name="Ohkuma M."/>
        </authorList>
    </citation>
    <scope>NUCLEOTIDE SEQUENCE</scope>
    <source>
        <strain evidence="2">JCM 4518</strain>
    </source>
</reference>
<dbReference type="InterPro" id="IPR001387">
    <property type="entry name" value="Cro/C1-type_HTH"/>
</dbReference>
<keyword evidence="3" id="KW-1185">Reference proteome</keyword>
<dbReference type="Pfam" id="PF19054">
    <property type="entry name" value="DUF5753"/>
    <property type="match status" value="1"/>
</dbReference>
<dbReference type="AlphaFoldDB" id="A0A918T871"/>
<feature type="domain" description="HTH cro/C1-type" evidence="1">
    <location>
        <begin position="21"/>
        <end position="58"/>
    </location>
</feature>
<dbReference type="InterPro" id="IPR010982">
    <property type="entry name" value="Lambda_DNA-bd_dom_sf"/>
</dbReference>
<dbReference type="RefSeq" id="WP_189982319.1">
    <property type="nucleotide sequence ID" value="NZ_BMUL01000019.1"/>
</dbReference>
<protein>
    <submittedName>
        <fullName evidence="2">Transcriptional regulator</fullName>
    </submittedName>
</protein>
<proteinExistence type="predicted"/>
<evidence type="ECO:0000259" key="1">
    <source>
        <dbReference type="PROSITE" id="PS50943"/>
    </source>
</evidence>
<dbReference type="CDD" id="cd00093">
    <property type="entry name" value="HTH_XRE"/>
    <property type="match status" value="1"/>
</dbReference>